<evidence type="ECO:0000313" key="4">
    <source>
        <dbReference type="Proteomes" id="UP000652219"/>
    </source>
</evidence>
<dbReference type="Proteomes" id="UP000652219">
    <property type="component" value="Unassembled WGS sequence"/>
</dbReference>
<dbReference type="EMBL" id="WIGN01000156">
    <property type="protein sequence ID" value="KAF6806554.1"/>
    <property type="molecule type" value="Genomic_DNA"/>
</dbReference>
<dbReference type="GO" id="GO:0005739">
    <property type="term" value="C:mitochondrion"/>
    <property type="evidence" value="ECO:0007669"/>
    <property type="project" value="InterPro"/>
</dbReference>
<organism evidence="3 4">
    <name type="scientific">Colletotrichum sojae</name>
    <dbReference type="NCBI Taxonomy" id="2175907"/>
    <lineage>
        <taxon>Eukaryota</taxon>
        <taxon>Fungi</taxon>
        <taxon>Dikarya</taxon>
        <taxon>Ascomycota</taxon>
        <taxon>Pezizomycotina</taxon>
        <taxon>Sordariomycetes</taxon>
        <taxon>Hypocreomycetidae</taxon>
        <taxon>Glomerellales</taxon>
        <taxon>Glomerellaceae</taxon>
        <taxon>Colletotrichum</taxon>
        <taxon>Colletotrichum orchidearum species complex</taxon>
    </lineage>
</organism>
<gene>
    <name evidence="3" type="ORF">CSOJ01_08774</name>
</gene>
<name>A0A8H6MRQ7_9PEZI</name>
<evidence type="ECO:0000313" key="3">
    <source>
        <dbReference type="EMBL" id="KAF6806554.1"/>
    </source>
</evidence>
<feature type="region of interest" description="Disordered" evidence="1">
    <location>
        <begin position="211"/>
        <end position="238"/>
    </location>
</feature>
<evidence type="ECO:0000259" key="2">
    <source>
        <dbReference type="Pfam" id="PF19189"/>
    </source>
</evidence>
<dbReference type="InterPro" id="IPR043837">
    <property type="entry name" value="Mtf2-like_C"/>
</dbReference>
<dbReference type="AlphaFoldDB" id="A0A8H6MRQ7"/>
<reference evidence="3 4" key="1">
    <citation type="journal article" date="2020" name="Phytopathology">
        <title>Genome Sequence Resources of Colletotrichum truncatum, C. plurivorum, C. musicola, and C. sojae: Four Species Pathogenic to Soybean (Glycine max).</title>
        <authorList>
            <person name="Rogerio F."/>
            <person name="Boufleur T.R."/>
            <person name="Ciampi-Guillardi M."/>
            <person name="Sukno S.A."/>
            <person name="Thon M.R."/>
            <person name="Massola Junior N.S."/>
            <person name="Baroncelli R."/>
        </authorList>
    </citation>
    <scope>NUCLEOTIDE SEQUENCE [LARGE SCALE GENOMIC DNA]</scope>
    <source>
        <strain evidence="3 4">LFN0009</strain>
    </source>
</reference>
<keyword evidence="4" id="KW-1185">Reference proteome</keyword>
<dbReference type="Pfam" id="PF19189">
    <property type="entry name" value="Mtf2"/>
    <property type="match status" value="1"/>
</dbReference>
<feature type="region of interest" description="Disordered" evidence="1">
    <location>
        <begin position="85"/>
        <end position="109"/>
    </location>
</feature>
<dbReference type="InterPro" id="IPR040009">
    <property type="entry name" value="Mtf2/C5D6.12-like"/>
</dbReference>
<feature type="compositionally biased region" description="Basic and acidic residues" evidence="1">
    <location>
        <begin position="216"/>
        <end position="238"/>
    </location>
</feature>
<dbReference type="PANTHER" id="PTHR39468">
    <property type="entry name" value="CHROMOSOME 7, WHOLE GENOME SHOTGUN SEQUENCE"/>
    <property type="match status" value="1"/>
</dbReference>
<proteinExistence type="predicted"/>
<protein>
    <recommendedName>
        <fullName evidence="2">Mtf2-like C-terminal domain-containing protein</fullName>
    </recommendedName>
</protein>
<feature type="domain" description="Mtf2-like C-terminal" evidence="2">
    <location>
        <begin position="177"/>
        <end position="352"/>
    </location>
</feature>
<evidence type="ECO:0000256" key="1">
    <source>
        <dbReference type="SAM" id="MobiDB-lite"/>
    </source>
</evidence>
<sequence>MATTMTPFLYQTRTILRASVALRSFSTSASRLHRLPGGRDNSIPFDWETPAEERADIPSGPDGEVKSTITPSERHVFRKIFENLARRPGRVPQSPADAADDSANTAAGSRDALLSQYPTSLRRAAEAALTMREAADSQTGIPFVSSPEFEQDTAMDEQAKMLKAARDELQGKEVTRVQMLLDECSTDTEVWDVLEREVFSMVAKLGIAPEKANRRKEKDSKESAKEAQEAEAAAELRRNPSLDMDSYGPLYSLHLLQGLKTLDGDLARPSPMALNVLPRVKKLGIASYVLGVSTPFYNELASIFWHRYGDTQEVLTLLDEMQYAGLSYNKQTLRLVDTIEMALDSFRDRQLGVFSKAVGTIPGYNTDAKAKVARYARRIRHITRQTEGSARY</sequence>
<accession>A0A8H6MRQ7</accession>
<dbReference type="PANTHER" id="PTHR39468:SF1">
    <property type="entry name" value="MTF2-LIKE C-TERMINAL DOMAIN-CONTAINING PROTEIN"/>
    <property type="match status" value="1"/>
</dbReference>
<comment type="caution">
    <text evidence="3">The sequence shown here is derived from an EMBL/GenBank/DDBJ whole genome shotgun (WGS) entry which is preliminary data.</text>
</comment>